<organism evidence="8 9">
    <name type="scientific">[Candida] arabinofermentans NRRL YB-2248</name>
    <dbReference type="NCBI Taxonomy" id="983967"/>
    <lineage>
        <taxon>Eukaryota</taxon>
        <taxon>Fungi</taxon>
        <taxon>Dikarya</taxon>
        <taxon>Ascomycota</taxon>
        <taxon>Saccharomycotina</taxon>
        <taxon>Pichiomycetes</taxon>
        <taxon>Pichiales</taxon>
        <taxon>Pichiaceae</taxon>
        <taxon>Ogataea</taxon>
        <taxon>Ogataea/Candida clade</taxon>
    </lineage>
</organism>
<dbReference type="Pfam" id="PF07297">
    <property type="entry name" value="DPM2"/>
    <property type="match status" value="1"/>
</dbReference>
<evidence type="ECO:0000256" key="7">
    <source>
        <dbReference type="RuleBase" id="RU365084"/>
    </source>
</evidence>
<accession>A0A1E4T6K7</accession>
<dbReference type="GO" id="GO:0005789">
    <property type="term" value="C:endoplasmic reticulum membrane"/>
    <property type="evidence" value="ECO:0007669"/>
    <property type="project" value="UniProtKB-SubCell"/>
</dbReference>
<keyword evidence="6 7" id="KW-0472">Membrane</keyword>
<evidence type="ECO:0000256" key="3">
    <source>
        <dbReference type="ARBA" id="ARBA00022692"/>
    </source>
</evidence>
<keyword evidence="3 7" id="KW-0812">Transmembrane</keyword>
<evidence type="ECO:0000256" key="5">
    <source>
        <dbReference type="ARBA" id="ARBA00022989"/>
    </source>
</evidence>
<evidence type="ECO:0000256" key="1">
    <source>
        <dbReference type="ARBA" id="ARBA00004477"/>
    </source>
</evidence>
<dbReference type="UniPathway" id="UPA00378"/>
<sequence>MSLDKLVGLSMLLIANLIFIYYTVWTFVLPFINEESFIQLLFPPRDFAIKIPVLLLILGTSLVGLFIGSVLVKAQKKKSKKN</sequence>
<feature type="transmembrane region" description="Helical" evidence="7">
    <location>
        <begin position="12"/>
        <end position="32"/>
    </location>
</feature>
<dbReference type="OrthoDB" id="311279at2759"/>
<name>A0A1E4T6K7_9ASCO</name>
<keyword evidence="5 7" id="KW-1133">Transmembrane helix</keyword>
<keyword evidence="4 7" id="KW-0256">Endoplasmic reticulum</keyword>
<reference evidence="9" key="1">
    <citation type="submission" date="2016-04" db="EMBL/GenBank/DDBJ databases">
        <title>Comparative genomics of biotechnologically important yeasts.</title>
        <authorList>
            <consortium name="DOE Joint Genome Institute"/>
            <person name="Riley R."/>
            <person name="Haridas S."/>
            <person name="Wolfe K.H."/>
            <person name="Lopes M.R."/>
            <person name="Hittinger C.T."/>
            <person name="Goker M."/>
            <person name="Salamov A."/>
            <person name="Wisecaver J."/>
            <person name="Long T.M."/>
            <person name="Aerts A.L."/>
            <person name="Barry K."/>
            <person name="Choi C."/>
            <person name="Clum A."/>
            <person name="Coughlan A.Y."/>
            <person name="Deshpande S."/>
            <person name="Douglass A.P."/>
            <person name="Hanson S.J."/>
            <person name="Klenk H.-P."/>
            <person name="Labutti K."/>
            <person name="Lapidus A."/>
            <person name="Lindquist E."/>
            <person name="Lipzen A."/>
            <person name="Meier-Kolthoff J.P."/>
            <person name="Ohm R.A."/>
            <person name="Otillar R.P."/>
            <person name="Pangilinan J."/>
            <person name="Peng Y."/>
            <person name="Rokas A."/>
            <person name="Rosa C.A."/>
            <person name="Scheuner C."/>
            <person name="Sibirny A.A."/>
            <person name="Slot J.C."/>
            <person name="Stielow J.B."/>
            <person name="Sun H."/>
            <person name="Kurtzman C.P."/>
            <person name="Blackwell M."/>
            <person name="Grigoriev I.V."/>
            <person name="Jeffries T.W."/>
        </authorList>
    </citation>
    <scope>NUCLEOTIDE SEQUENCE [LARGE SCALE GENOMIC DNA]</scope>
    <source>
        <strain evidence="9">NRRL YB-2248</strain>
    </source>
</reference>
<dbReference type="PANTHER" id="PTHR15039">
    <property type="entry name" value="DOLICHOL PHOSPHATE-MANNOSE BIOSYNTHESIS REGULATORY PROTEIN"/>
    <property type="match status" value="1"/>
</dbReference>
<comment type="subcellular location">
    <subcellularLocation>
        <location evidence="1 7">Endoplasmic reticulum membrane</location>
        <topology evidence="1 7">Multi-pass membrane protein</topology>
    </subcellularLocation>
</comment>
<dbReference type="EMBL" id="KV453848">
    <property type="protein sequence ID" value="ODV87390.1"/>
    <property type="molecule type" value="Genomic_DNA"/>
</dbReference>
<comment type="similarity">
    <text evidence="2 7">Belongs to the DPM2 family.</text>
</comment>
<feature type="transmembrane region" description="Helical" evidence="7">
    <location>
        <begin position="52"/>
        <end position="72"/>
    </location>
</feature>
<dbReference type="InterPro" id="IPR009914">
    <property type="entry name" value="DPM2"/>
</dbReference>
<evidence type="ECO:0000256" key="4">
    <source>
        <dbReference type="ARBA" id="ARBA00022824"/>
    </source>
</evidence>
<dbReference type="GO" id="GO:0180047">
    <property type="term" value="P:dolichol phosphate mannose biosynthetic process"/>
    <property type="evidence" value="ECO:0007669"/>
    <property type="project" value="InterPro"/>
</dbReference>
<proteinExistence type="inferred from homology"/>
<dbReference type="PANTHER" id="PTHR15039:SF11">
    <property type="entry name" value="DOLICHOL PHOSPHATE-MANNOSE BIOSYNTHESIS REGULATORY PROTEIN"/>
    <property type="match status" value="1"/>
</dbReference>
<evidence type="ECO:0000313" key="9">
    <source>
        <dbReference type="Proteomes" id="UP000094801"/>
    </source>
</evidence>
<dbReference type="GO" id="GO:0006506">
    <property type="term" value="P:GPI anchor biosynthetic process"/>
    <property type="evidence" value="ECO:0007669"/>
    <property type="project" value="TreeGrafter"/>
</dbReference>
<evidence type="ECO:0000256" key="2">
    <source>
        <dbReference type="ARBA" id="ARBA00005478"/>
    </source>
</evidence>
<comment type="function">
    <text evidence="7">Regulatory subunit of the dolichol-phosphate mannose (DPM) synthase complex; essential for the ER localization.</text>
</comment>
<comment type="subunit">
    <text evidence="7">Component of the dolichol-phosphate mannose (DPM) synthase complex.</text>
</comment>
<dbReference type="AlphaFoldDB" id="A0A1E4T6K7"/>
<protein>
    <recommendedName>
        <fullName evidence="7">Dolichol phosphate-mannose biosynthesis regulatory protein</fullName>
    </recommendedName>
</protein>
<dbReference type="GO" id="GO:0033185">
    <property type="term" value="C:dolichol-phosphate-mannose synthase complex"/>
    <property type="evidence" value="ECO:0007669"/>
    <property type="project" value="TreeGrafter"/>
</dbReference>
<dbReference type="GO" id="GO:0030234">
    <property type="term" value="F:enzyme regulator activity"/>
    <property type="evidence" value="ECO:0007669"/>
    <property type="project" value="UniProtKB-UniRule"/>
</dbReference>
<gene>
    <name evidence="8" type="ORF">CANARDRAFT_26789</name>
</gene>
<comment type="pathway">
    <text evidence="7">Protein modification; protein glycosylation.</text>
</comment>
<evidence type="ECO:0000313" key="8">
    <source>
        <dbReference type="EMBL" id="ODV87390.1"/>
    </source>
</evidence>
<keyword evidence="9" id="KW-1185">Reference proteome</keyword>
<dbReference type="STRING" id="983967.A0A1E4T6K7"/>
<evidence type="ECO:0000256" key="6">
    <source>
        <dbReference type="ARBA" id="ARBA00023136"/>
    </source>
</evidence>
<dbReference type="Proteomes" id="UP000094801">
    <property type="component" value="Unassembled WGS sequence"/>
</dbReference>